<evidence type="ECO:0000256" key="1">
    <source>
        <dbReference type="SAM" id="Phobius"/>
    </source>
</evidence>
<accession>A0A843X8H5</accession>
<dbReference type="Proteomes" id="UP000652761">
    <property type="component" value="Unassembled WGS sequence"/>
</dbReference>
<gene>
    <name evidence="2" type="ORF">Taro_048562</name>
</gene>
<keyword evidence="3" id="KW-1185">Reference proteome</keyword>
<feature type="transmembrane region" description="Helical" evidence="1">
    <location>
        <begin position="12"/>
        <end position="34"/>
    </location>
</feature>
<evidence type="ECO:0000313" key="3">
    <source>
        <dbReference type="Proteomes" id="UP000652761"/>
    </source>
</evidence>
<organism evidence="2 3">
    <name type="scientific">Colocasia esculenta</name>
    <name type="common">Wild taro</name>
    <name type="synonym">Arum esculentum</name>
    <dbReference type="NCBI Taxonomy" id="4460"/>
    <lineage>
        <taxon>Eukaryota</taxon>
        <taxon>Viridiplantae</taxon>
        <taxon>Streptophyta</taxon>
        <taxon>Embryophyta</taxon>
        <taxon>Tracheophyta</taxon>
        <taxon>Spermatophyta</taxon>
        <taxon>Magnoliopsida</taxon>
        <taxon>Liliopsida</taxon>
        <taxon>Araceae</taxon>
        <taxon>Aroideae</taxon>
        <taxon>Colocasieae</taxon>
        <taxon>Colocasia</taxon>
    </lineage>
</organism>
<dbReference type="AlphaFoldDB" id="A0A843X8H5"/>
<protein>
    <submittedName>
        <fullName evidence="2">Uncharacterized protein</fullName>
    </submittedName>
</protein>
<keyword evidence="1" id="KW-0472">Membrane</keyword>
<keyword evidence="1" id="KW-0812">Transmembrane</keyword>
<evidence type="ECO:0000313" key="2">
    <source>
        <dbReference type="EMBL" id="MQM15615.1"/>
    </source>
</evidence>
<proteinExistence type="predicted"/>
<comment type="caution">
    <text evidence="2">The sequence shown here is derived from an EMBL/GenBank/DDBJ whole genome shotgun (WGS) entry which is preliminary data.</text>
</comment>
<dbReference type="EMBL" id="NMUH01006604">
    <property type="protein sequence ID" value="MQM15615.1"/>
    <property type="molecule type" value="Genomic_DNA"/>
</dbReference>
<reference evidence="2" key="1">
    <citation type="submission" date="2017-07" db="EMBL/GenBank/DDBJ databases">
        <title>Taro Niue Genome Assembly and Annotation.</title>
        <authorList>
            <person name="Atibalentja N."/>
            <person name="Keating K."/>
            <person name="Fields C.J."/>
        </authorList>
    </citation>
    <scope>NUCLEOTIDE SEQUENCE</scope>
    <source>
        <strain evidence="2">Niue_2</strain>
        <tissue evidence="2">Leaf</tissue>
    </source>
</reference>
<sequence>MEHPVVCLLTDVVAAVAYAASGGFVAGLCVGVCPRAGFALRTFRSVLGYQSIVAPTCMASRPCGVPEVRGGSACGPSTLWRSEVAVLASLLGFFVKLTPSFADETSQQLPPRRTEEMGLQ</sequence>
<keyword evidence="1" id="KW-1133">Transmembrane helix</keyword>
<name>A0A843X8H5_COLES</name>